<dbReference type="GO" id="GO:0071038">
    <property type="term" value="P:TRAMP-dependent tRNA surveillance pathway"/>
    <property type="evidence" value="ECO:0007669"/>
    <property type="project" value="TreeGrafter"/>
</dbReference>
<sequence length="231" mass="25732">MSFALLFLGVHLRFHFQKYFSVTVKLSCLSAKGSVANLTAERFKFVIFFYVKKFSSQFLQKEDLCIEKGKLVWVVYCDMMCLDYDGNLLDACIIALLAALKNVQLPSVSISVETGLAEVDMNQKNQLNIRKHPVATSFAIFDDTIFIVDPTAEEETLASGMATIVVDEEDRLCAVHKPGGSGASGEKLQDCIVRAQTRHREVYKLLSEVMKSVTPSTDGKQEAPKKASLYK</sequence>
<dbReference type="GO" id="GO:0000176">
    <property type="term" value="C:nuclear exosome (RNase complex)"/>
    <property type="evidence" value="ECO:0007669"/>
    <property type="project" value="TreeGrafter"/>
</dbReference>
<evidence type="ECO:0000256" key="7">
    <source>
        <dbReference type="ARBA" id="ARBA00022884"/>
    </source>
</evidence>
<dbReference type="PANTHER" id="PTHR11097">
    <property type="entry name" value="EXOSOME COMPLEX EXONUCLEASE RIBOSOMAL RNA PROCESSING PROTEIN"/>
    <property type="match status" value="1"/>
</dbReference>
<dbReference type="SUPFAM" id="SSF54211">
    <property type="entry name" value="Ribosomal protein S5 domain 2-like"/>
    <property type="match status" value="1"/>
</dbReference>
<dbReference type="GO" id="GO:0071035">
    <property type="term" value="P:nuclear polyadenylation-dependent rRNA catabolic process"/>
    <property type="evidence" value="ECO:0007669"/>
    <property type="project" value="TreeGrafter"/>
</dbReference>
<dbReference type="GO" id="GO:0000467">
    <property type="term" value="P:exonucleolytic trimming to generate mature 3'-end of 5.8S rRNA from tricistronic rRNA transcript (SSU-rRNA, 5.8S rRNA, LSU-rRNA)"/>
    <property type="evidence" value="ECO:0007669"/>
    <property type="project" value="TreeGrafter"/>
</dbReference>
<keyword evidence="8" id="KW-0539">Nucleus</keyword>
<comment type="subcellular location">
    <subcellularLocation>
        <location evidence="1">Cytoplasm</location>
    </subcellularLocation>
    <subcellularLocation>
        <location evidence="2">Nucleus</location>
        <location evidence="2">Nucleolus</location>
    </subcellularLocation>
</comment>
<dbReference type="InterPro" id="IPR015847">
    <property type="entry name" value="ExoRNase_PH_dom2"/>
</dbReference>
<dbReference type="Pfam" id="PF01138">
    <property type="entry name" value="RNase_PH"/>
    <property type="match status" value="1"/>
</dbReference>
<protein>
    <recommendedName>
        <fullName evidence="9">Ribosomal RNA-processing protein 43</fullName>
    </recommendedName>
</protein>
<dbReference type="PANTHER" id="PTHR11097:SF9">
    <property type="entry name" value="EXOSOME COMPLEX COMPONENT RRP43"/>
    <property type="match status" value="1"/>
</dbReference>
<proteinExistence type="evidence at transcript level"/>
<feature type="domain" description="Exoribonuclease phosphorolytic" evidence="10">
    <location>
        <begin position="64"/>
        <end position="106"/>
    </location>
</feature>
<keyword evidence="5" id="KW-0698">rRNA processing</keyword>
<evidence type="ECO:0000313" key="12">
    <source>
        <dbReference type="EMBL" id="AFP05904.1"/>
    </source>
</evidence>
<dbReference type="InterPro" id="IPR050590">
    <property type="entry name" value="Exosome_comp_Rrp42_subfam"/>
</dbReference>
<evidence type="ECO:0000256" key="1">
    <source>
        <dbReference type="ARBA" id="ARBA00004496"/>
    </source>
</evidence>
<evidence type="ECO:0000256" key="9">
    <source>
        <dbReference type="ARBA" id="ARBA00030617"/>
    </source>
</evidence>
<reference evidence="12" key="1">
    <citation type="journal article" date="2014" name="Nature">
        <title>Elephant shark genome provides unique insights into gnathostome evolution.</title>
        <authorList>
            <consortium name="International Elephant Shark Genome Sequencing Consortium"/>
            <person name="Venkatesh B."/>
            <person name="Lee A.P."/>
            <person name="Ravi V."/>
            <person name="Maurya A.K."/>
            <person name="Lian M.M."/>
            <person name="Swann J.B."/>
            <person name="Ohta Y."/>
            <person name="Flajnik M.F."/>
            <person name="Sutoh Y."/>
            <person name="Kasahara M."/>
            <person name="Hoon S."/>
            <person name="Gangu V."/>
            <person name="Roy S.W."/>
            <person name="Irimia M."/>
            <person name="Korzh V."/>
            <person name="Kondrychyn I."/>
            <person name="Lim Z.W."/>
            <person name="Tay B.H."/>
            <person name="Tohari S."/>
            <person name="Kong K.W."/>
            <person name="Ho S."/>
            <person name="Lorente-Galdos B."/>
            <person name="Quilez J."/>
            <person name="Marques-Bonet T."/>
            <person name="Raney B.J."/>
            <person name="Ingham P.W."/>
            <person name="Tay A."/>
            <person name="Hillier L.W."/>
            <person name="Minx P."/>
            <person name="Boehm T."/>
            <person name="Wilson R.K."/>
            <person name="Brenner S."/>
            <person name="Warren W.C."/>
        </authorList>
    </citation>
    <scope>NUCLEOTIDE SEQUENCE</scope>
    <source>
        <tissue evidence="12">Testis</tissue>
    </source>
</reference>
<dbReference type="GO" id="GO:0005730">
    <property type="term" value="C:nucleolus"/>
    <property type="evidence" value="ECO:0007669"/>
    <property type="project" value="UniProtKB-SubCell"/>
</dbReference>
<evidence type="ECO:0000259" key="10">
    <source>
        <dbReference type="Pfam" id="PF01138"/>
    </source>
</evidence>
<dbReference type="SUPFAM" id="SSF55666">
    <property type="entry name" value="Ribonuclease PH domain 2-like"/>
    <property type="match status" value="1"/>
</dbReference>
<dbReference type="Gene3D" id="3.30.230.70">
    <property type="entry name" value="GHMP Kinase, N-terminal domain"/>
    <property type="match status" value="1"/>
</dbReference>
<name>V9L3G1_CALMI</name>
<comment type="similarity">
    <text evidence="3">Belongs to the RNase PH family.</text>
</comment>
<dbReference type="InterPro" id="IPR036345">
    <property type="entry name" value="ExoRNase_PH_dom2_sf"/>
</dbReference>
<dbReference type="GO" id="GO:0071028">
    <property type="term" value="P:nuclear mRNA surveillance"/>
    <property type="evidence" value="ECO:0007669"/>
    <property type="project" value="TreeGrafter"/>
</dbReference>
<keyword evidence="6" id="KW-0271">Exosome</keyword>
<dbReference type="GO" id="GO:0016075">
    <property type="term" value="P:rRNA catabolic process"/>
    <property type="evidence" value="ECO:0007669"/>
    <property type="project" value="TreeGrafter"/>
</dbReference>
<dbReference type="GO" id="GO:0034473">
    <property type="term" value="P:U1 snRNA 3'-end processing"/>
    <property type="evidence" value="ECO:0007669"/>
    <property type="project" value="TreeGrafter"/>
</dbReference>
<organism evidence="12">
    <name type="scientific">Callorhinchus milii</name>
    <name type="common">Ghost shark</name>
    <dbReference type="NCBI Taxonomy" id="7868"/>
    <lineage>
        <taxon>Eukaryota</taxon>
        <taxon>Metazoa</taxon>
        <taxon>Chordata</taxon>
        <taxon>Craniata</taxon>
        <taxon>Vertebrata</taxon>
        <taxon>Chondrichthyes</taxon>
        <taxon>Holocephali</taxon>
        <taxon>Chimaeriformes</taxon>
        <taxon>Callorhinchidae</taxon>
        <taxon>Callorhinchus</taxon>
    </lineage>
</organism>
<dbReference type="GO" id="GO:0034475">
    <property type="term" value="P:U4 snRNA 3'-end processing"/>
    <property type="evidence" value="ECO:0007669"/>
    <property type="project" value="TreeGrafter"/>
</dbReference>
<dbReference type="AlphaFoldDB" id="V9L3G1"/>
<dbReference type="GO" id="GO:0035925">
    <property type="term" value="F:mRNA 3'-UTR AU-rich region binding"/>
    <property type="evidence" value="ECO:0007669"/>
    <property type="project" value="TreeGrafter"/>
</dbReference>
<evidence type="ECO:0000256" key="5">
    <source>
        <dbReference type="ARBA" id="ARBA00022552"/>
    </source>
</evidence>
<feature type="domain" description="Exoribonuclease phosphorolytic" evidence="11">
    <location>
        <begin position="133"/>
        <end position="195"/>
    </location>
</feature>
<evidence type="ECO:0000256" key="3">
    <source>
        <dbReference type="ARBA" id="ARBA00006678"/>
    </source>
</evidence>
<evidence type="ECO:0000256" key="8">
    <source>
        <dbReference type="ARBA" id="ARBA00023242"/>
    </source>
</evidence>
<dbReference type="Pfam" id="PF03725">
    <property type="entry name" value="RNase_PH_C"/>
    <property type="match status" value="1"/>
</dbReference>
<dbReference type="GO" id="GO:0034476">
    <property type="term" value="P:U5 snRNA 3'-end processing"/>
    <property type="evidence" value="ECO:0007669"/>
    <property type="project" value="TreeGrafter"/>
</dbReference>
<keyword evidence="4" id="KW-0963">Cytoplasm</keyword>
<evidence type="ECO:0000256" key="2">
    <source>
        <dbReference type="ARBA" id="ARBA00004604"/>
    </source>
</evidence>
<dbReference type="GO" id="GO:0000177">
    <property type="term" value="C:cytoplasmic exosome (RNase complex)"/>
    <property type="evidence" value="ECO:0007669"/>
    <property type="project" value="TreeGrafter"/>
</dbReference>
<accession>V9L3G1</accession>
<keyword evidence="7" id="KW-0694">RNA-binding</keyword>
<evidence type="ECO:0000259" key="11">
    <source>
        <dbReference type="Pfam" id="PF03725"/>
    </source>
</evidence>
<dbReference type="EMBL" id="JW873387">
    <property type="protein sequence ID" value="AFP05904.1"/>
    <property type="molecule type" value="mRNA"/>
</dbReference>
<dbReference type="InterPro" id="IPR020568">
    <property type="entry name" value="Ribosomal_Su5_D2-typ_SF"/>
</dbReference>
<evidence type="ECO:0000256" key="4">
    <source>
        <dbReference type="ARBA" id="ARBA00022490"/>
    </source>
</evidence>
<evidence type="ECO:0000256" key="6">
    <source>
        <dbReference type="ARBA" id="ARBA00022835"/>
    </source>
</evidence>
<dbReference type="InterPro" id="IPR001247">
    <property type="entry name" value="ExoRNase_PH_dom1"/>
</dbReference>
<dbReference type="InterPro" id="IPR027408">
    <property type="entry name" value="PNPase/RNase_PH_dom_sf"/>
</dbReference>